<protein>
    <submittedName>
        <fullName evidence="1">Uncharacterized protein</fullName>
    </submittedName>
</protein>
<sequence>MQAFVCIEQTYLGLPAAVVRLPASVVPSTLAASKGLLWYLSPRLPNAIDDDGYVTKQNLPLFLSWQQAILCRLPILPPNLPPMLPPRFKRGTQGHTSWLLLVLDFF</sequence>
<organism evidence="1 2">
    <name type="scientific">Colletotrichum orchidophilum</name>
    <dbReference type="NCBI Taxonomy" id="1209926"/>
    <lineage>
        <taxon>Eukaryota</taxon>
        <taxon>Fungi</taxon>
        <taxon>Dikarya</taxon>
        <taxon>Ascomycota</taxon>
        <taxon>Pezizomycotina</taxon>
        <taxon>Sordariomycetes</taxon>
        <taxon>Hypocreomycetidae</taxon>
        <taxon>Glomerellales</taxon>
        <taxon>Glomerellaceae</taxon>
        <taxon>Colletotrichum</taxon>
    </lineage>
</organism>
<proteinExistence type="predicted"/>
<reference evidence="1 2" key="1">
    <citation type="submission" date="2016-09" db="EMBL/GenBank/DDBJ databases">
        <authorList>
            <person name="Capua I."/>
            <person name="De Benedictis P."/>
            <person name="Joannis T."/>
            <person name="Lombin L.H."/>
            <person name="Cattoli G."/>
        </authorList>
    </citation>
    <scope>NUCLEOTIDE SEQUENCE [LARGE SCALE GENOMIC DNA]</scope>
    <source>
        <strain evidence="1 2">IMI 309357</strain>
    </source>
</reference>
<name>A0A1G4BMB0_9PEZI</name>
<accession>A0A1G4BMB0</accession>
<dbReference type="RefSeq" id="XP_022479605.1">
    <property type="nucleotide sequence ID" value="XM_022613811.1"/>
</dbReference>
<dbReference type="GeneID" id="34555321"/>
<gene>
    <name evidence="1" type="ORF">CORC01_02160</name>
</gene>
<comment type="caution">
    <text evidence="1">The sequence shown here is derived from an EMBL/GenBank/DDBJ whole genome shotgun (WGS) entry which is preliminary data.</text>
</comment>
<dbReference type="EMBL" id="MJBS01000012">
    <property type="protein sequence ID" value="OHF02465.1"/>
    <property type="molecule type" value="Genomic_DNA"/>
</dbReference>
<keyword evidence="2" id="KW-1185">Reference proteome</keyword>
<evidence type="ECO:0000313" key="2">
    <source>
        <dbReference type="Proteomes" id="UP000176998"/>
    </source>
</evidence>
<dbReference type="Proteomes" id="UP000176998">
    <property type="component" value="Unassembled WGS sequence"/>
</dbReference>
<dbReference type="AlphaFoldDB" id="A0A1G4BMB0"/>
<evidence type="ECO:0000313" key="1">
    <source>
        <dbReference type="EMBL" id="OHF02465.1"/>
    </source>
</evidence>